<dbReference type="PANTHER" id="PTHR43664:SF1">
    <property type="entry name" value="BETA-METHYLMALYL-COA DEHYDRATASE"/>
    <property type="match status" value="1"/>
</dbReference>
<dbReference type="InterPro" id="IPR029069">
    <property type="entry name" value="HotDog_dom_sf"/>
</dbReference>
<dbReference type="Proteomes" id="UP000271227">
    <property type="component" value="Unassembled WGS sequence"/>
</dbReference>
<dbReference type="PANTHER" id="PTHR43664">
    <property type="entry name" value="MONOAMINE OXIDASE-RELATED"/>
    <property type="match status" value="1"/>
</dbReference>
<protein>
    <submittedName>
        <fullName evidence="2">Acyl dehydratase</fullName>
    </submittedName>
</protein>
<dbReference type="AlphaFoldDB" id="A0A3M0CRJ9"/>
<accession>A0A3M0CRJ9</accession>
<dbReference type="EMBL" id="REFR01000009">
    <property type="protein sequence ID" value="RMB12102.1"/>
    <property type="molecule type" value="Genomic_DNA"/>
</dbReference>
<dbReference type="Gene3D" id="3.10.129.10">
    <property type="entry name" value="Hotdog Thioesterase"/>
    <property type="match status" value="1"/>
</dbReference>
<keyword evidence="3" id="KW-1185">Reference proteome</keyword>
<dbReference type="InterPro" id="IPR002539">
    <property type="entry name" value="MaoC-like_dom"/>
</dbReference>
<dbReference type="InParanoid" id="A0A3M0CRJ9"/>
<sequence>MRQFEDLTVGETACSKPMTVARDAMLAFARTYDPQWFHADAERARESVFGEVIASGIYTAALWRQLDHTINGDVGFICGVAWEDARWPTALKAGDTIRAASEILDLRPSGGDATRGVAVYLYRLLNQHDQEVFSCRSVNLVRRAAQD</sequence>
<feature type="domain" description="MaoC-like" evidence="1">
    <location>
        <begin position="15"/>
        <end position="105"/>
    </location>
</feature>
<name>A0A3M0CRJ9_9PROT</name>
<dbReference type="RefSeq" id="WP_121937311.1">
    <property type="nucleotide sequence ID" value="NZ_REFR01000009.1"/>
</dbReference>
<dbReference type="InterPro" id="IPR052342">
    <property type="entry name" value="MCH/BMMD"/>
</dbReference>
<evidence type="ECO:0000313" key="2">
    <source>
        <dbReference type="EMBL" id="RMB12102.1"/>
    </source>
</evidence>
<dbReference type="Pfam" id="PF01575">
    <property type="entry name" value="MaoC_dehydratas"/>
    <property type="match status" value="1"/>
</dbReference>
<dbReference type="OrthoDB" id="9797938at2"/>
<evidence type="ECO:0000259" key="1">
    <source>
        <dbReference type="Pfam" id="PF01575"/>
    </source>
</evidence>
<reference evidence="2 3" key="1">
    <citation type="submission" date="2018-10" db="EMBL/GenBank/DDBJ databases">
        <title>Genomic Encyclopedia of Archaeal and Bacterial Type Strains, Phase II (KMG-II): from individual species to whole genera.</title>
        <authorList>
            <person name="Goeker M."/>
        </authorList>
    </citation>
    <scope>NUCLEOTIDE SEQUENCE [LARGE SCALE GENOMIC DNA]</scope>
    <source>
        <strain evidence="2 3">DSM 25217</strain>
    </source>
</reference>
<gene>
    <name evidence="2" type="ORF">BXY39_0592</name>
</gene>
<proteinExistence type="predicted"/>
<comment type="caution">
    <text evidence="2">The sequence shown here is derived from an EMBL/GenBank/DDBJ whole genome shotgun (WGS) entry which is preliminary data.</text>
</comment>
<evidence type="ECO:0000313" key="3">
    <source>
        <dbReference type="Proteomes" id="UP000271227"/>
    </source>
</evidence>
<dbReference type="SUPFAM" id="SSF54637">
    <property type="entry name" value="Thioesterase/thiol ester dehydrase-isomerase"/>
    <property type="match status" value="1"/>
</dbReference>
<organism evidence="2 3">
    <name type="scientific">Eilatimonas milleporae</name>
    <dbReference type="NCBI Taxonomy" id="911205"/>
    <lineage>
        <taxon>Bacteria</taxon>
        <taxon>Pseudomonadati</taxon>
        <taxon>Pseudomonadota</taxon>
        <taxon>Alphaproteobacteria</taxon>
        <taxon>Kordiimonadales</taxon>
        <taxon>Kordiimonadaceae</taxon>
        <taxon>Eilatimonas</taxon>
    </lineage>
</organism>